<keyword evidence="1" id="KW-0805">Transcription regulation</keyword>
<sequence length="169" mass="18543">MLGGGGRQRHTGTMRHTASEQSGEVGHQTEIHAWDPELVPGEAGRTRRPEPDCPVEAALAAVSGRWTTLVLRELMSGPRGFTELRTRLPELSAKVLSERLRTLQESGLVSVERRRGFPVRTRYELTEAGLALRPLLVTLYATGERLLRLRGGTRPEAELADSSPTPQSG</sequence>
<feature type="domain" description="HTH hxlR-type" evidence="5">
    <location>
        <begin position="53"/>
        <end position="151"/>
    </location>
</feature>
<protein>
    <submittedName>
        <fullName evidence="6">Helix-turn-helix transcriptional regulator</fullName>
    </submittedName>
</protein>
<keyword evidence="3" id="KW-0804">Transcription</keyword>
<evidence type="ECO:0000259" key="5">
    <source>
        <dbReference type="PROSITE" id="PS51118"/>
    </source>
</evidence>
<gene>
    <name evidence="6" type="ORF">G6045_20405</name>
</gene>
<dbReference type="InterPro" id="IPR036388">
    <property type="entry name" value="WH-like_DNA-bd_sf"/>
</dbReference>
<reference evidence="6 7" key="1">
    <citation type="submission" date="2020-02" db="EMBL/GenBank/DDBJ databases">
        <title>Whole-genome analyses of novel actinobacteria.</title>
        <authorList>
            <person name="Sahin N."/>
            <person name="Tokatli A."/>
        </authorList>
    </citation>
    <scope>NUCLEOTIDE SEQUENCE [LARGE SCALE GENOMIC DNA]</scope>
    <source>
        <strain evidence="6 7">YC504</strain>
    </source>
</reference>
<evidence type="ECO:0000256" key="3">
    <source>
        <dbReference type="ARBA" id="ARBA00023163"/>
    </source>
</evidence>
<dbReference type="CDD" id="cd00090">
    <property type="entry name" value="HTH_ARSR"/>
    <property type="match status" value="1"/>
</dbReference>
<dbReference type="EMBL" id="JAAKZW010000084">
    <property type="protein sequence ID" value="NGO78006.1"/>
    <property type="molecule type" value="Genomic_DNA"/>
</dbReference>
<dbReference type="Proteomes" id="UP000481109">
    <property type="component" value="Unassembled WGS sequence"/>
</dbReference>
<feature type="region of interest" description="Disordered" evidence="4">
    <location>
        <begin position="1"/>
        <end position="51"/>
    </location>
</feature>
<evidence type="ECO:0000256" key="2">
    <source>
        <dbReference type="ARBA" id="ARBA00023125"/>
    </source>
</evidence>
<name>A0A6G4XKA1_9ACTN</name>
<evidence type="ECO:0000256" key="4">
    <source>
        <dbReference type="SAM" id="MobiDB-lite"/>
    </source>
</evidence>
<dbReference type="InterPro" id="IPR002577">
    <property type="entry name" value="HTH_HxlR"/>
</dbReference>
<dbReference type="Pfam" id="PF01638">
    <property type="entry name" value="HxlR"/>
    <property type="match status" value="1"/>
</dbReference>
<dbReference type="GO" id="GO:0003677">
    <property type="term" value="F:DNA binding"/>
    <property type="evidence" value="ECO:0007669"/>
    <property type="project" value="UniProtKB-KW"/>
</dbReference>
<dbReference type="InterPro" id="IPR036390">
    <property type="entry name" value="WH_DNA-bd_sf"/>
</dbReference>
<dbReference type="AlphaFoldDB" id="A0A6G4XKA1"/>
<keyword evidence="7" id="KW-1185">Reference proteome</keyword>
<keyword evidence="2" id="KW-0238">DNA-binding</keyword>
<evidence type="ECO:0000313" key="6">
    <source>
        <dbReference type="EMBL" id="NGO78006.1"/>
    </source>
</evidence>
<organism evidence="6 7">
    <name type="scientific">Streptomyces mesophilus</name>
    <dbReference type="NCBI Taxonomy" id="1775132"/>
    <lineage>
        <taxon>Bacteria</taxon>
        <taxon>Bacillati</taxon>
        <taxon>Actinomycetota</taxon>
        <taxon>Actinomycetes</taxon>
        <taxon>Kitasatosporales</taxon>
        <taxon>Streptomycetaceae</taxon>
        <taxon>Streptomyces</taxon>
    </lineage>
</organism>
<proteinExistence type="predicted"/>
<evidence type="ECO:0000313" key="7">
    <source>
        <dbReference type="Proteomes" id="UP000481109"/>
    </source>
</evidence>
<dbReference type="PANTHER" id="PTHR33204">
    <property type="entry name" value="TRANSCRIPTIONAL REGULATOR, MARR FAMILY"/>
    <property type="match status" value="1"/>
</dbReference>
<dbReference type="SUPFAM" id="SSF46785">
    <property type="entry name" value="Winged helix' DNA-binding domain"/>
    <property type="match status" value="1"/>
</dbReference>
<accession>A0A6G4XKA1</accession>
<dbReference type="Gene3D" id="1.10.10.10">
    <property type="entry name" value="Winged helix-like DNA-binding domain superfamily/Winged helix DNA-binding domain"/>
    <property type="match status" value="1"/>
</dbReference>
<dbReference type="PROSITE" id="PS51118">
    <property type="entry name" value="HTH_HXLR"/>
    <property type="match status" value="1"/>
</dbReference>
<comment type="caution">
    <text evidence="6">The sequence shown here is derived from an EMBL/GenBank/DDBJ whole genome shotgun (WGS) entry which is preliminary data.</text>
</comment>
<evidence type="ECO:0000256" key="1">
    <source>
        <dbReference type="ARBA" id="ARBA00023015"/>
    </source>
</evidence>
<dbReference type="InterPro" id="IPR011991">
    <property type="entry name" value="ArsR-like_HTH"/>
</dbReference>